<dbReference type="InterPro" id="IPR015920">
    <property type="entry name" value="Cellobiose_DH-like_cyt"/>
</dbReference>
<evidence type="ECO:0000259" key="3">
    <source>
        <dbReference type="Pfam" id="PF16010"/>
    </source>
</evidence>
<dbReference type="OrthoDB" id="413885at2759"/>
<gene>
    <name evidence="4" type="ORF">jhhlp_008114</name>
</gene>
<evidence type="ECO:0000313" key="4">
    <source>
        <dbReference type="EMBL" id="PKS05596.1"/>
    </source>
</evidence>
<sequence length="227" mass="22674">MGLLSLAAVTLATLGSTLAAPSPRQAAGLTYKEFSTPSGIVYRVAIPEASAAPFDVALQIVAPKATGWAGIAWGGSMSNNPLTIAYPNGETVTASSRIAAGHQAPTPYAGAEYALRPGTTVNATHWVLDAVCKGCSQWSAGSLNPAGSVPLAWAFAPNAVANPSNNASQIAFHNQNKGAVNFDLAAAKVADFDSIVYGGDPGGVPPAESATASSSSAAVTPTPAPSP</sequence>
<feature type="chain" id="PRO_5014975659" description="Cellobiose dehydrogenase-like cytochrome domain-containing protein" evidence="2">
    <location>
        <begin position="20"/>
        <end position="227"/>
    </location>
</feature>
<dbReference type="AlphaFoldDB" id="A0A2N3MZI6"/>
<dbReference type="PANTHER" id="PTHR47797:SF5">
    <property type="entry name" value="CELLOBIOSE DEHYDROGENASE CYTOCHROME DOMAIN-CONTAINING PROTEIN"/>
    <property type="match status" value="1"/>
</dbReference>
<dbReference type="PANTHER" id="PTHR47797">
    <property type="entry name" value="DEHYDROGENASE, PUTATIVE (AFU_ORTHOLOGUE AFUA_8G05805)-RELATED"/>
    <property type="match status" value="1"/>
</dbReference>
<reference evidence="4 5" key="1">
    <citation type="journal article" date="2017" name="G3 (Bethesda)">
        <title>First Draft Genome Sequence of the Pathogenic Fungus Lomentospora prolificans (Formerly Scedosporium prolificans).</title>
        <authorList>
            <person name="Luo R."/>
            <person name="Zimin A."/>
            <person name="Workman R."/>
            <person name="Fan Y."/>
            <person name="Pertea G."/>
            <person name="Grossman N."/>
            <person name="Wear M.P."/>
            <person name="Jia B."/>
            <person name="Miller H."/>
            <person name="Casadevall A."/>
            <person name="Timp W."/>
            <person name="Zhang S.X."/>
            <person name="Salzberg S.L."/>
        </authorList>
    </citation>
    <scope>NUCLEOTIDE SEQUENCE [LARGE SCALE GENOMIC DNA]</scope>
    <source>
        <strain evidence="4 5">JHH-5317</strain>
    </source>
</reference>
<proteinExistence type="predicted"/>
<dbReference type="CDD" id="cd09630">
    <property type="entry name" value="CDH_like_cytochrome"/>
    <property type="match status" value="1"/>
</dbReference>
<dbReference type="STRING" id="41688.A0A2N3MZI6"/>
<protein>
    <recommendedName>
        <fullName evidence="3">Cellobiose dehydrogenase-like cytochrome domain-containing protein</fullName>
    </recommendedName>
</protein>
<feature type="region of interest" description="Disordered" evidence="1">
    <location>
        <begin position="200"/>
        <end position="227"/>
    </location>
</feature>
<comment type="caution">
    <text evidence="4">The sequence shown here is derived from an EMBL/GenBank/DDBJ whole genome shotgun (WGS) entry which is preliminary data.</text>
</comment>
<accession>A0A2N3MZI6</accession>
<dbReference type="Gene3D" id="2.60.40.1210">
    <property type="entry name" value="Cellobiose dehydrogenase, cytochrome domain"/>
    <property type="match status" value="1"/>
</dbReference>
<feature type="compositionally biased region" description="Low complexity" evidence="1">
    <location>
        <begin position="205"/>
        <end position="221"/>
    </location>
</feature>
<keyword evidence="5" id="KW-1185">Reference proteome</keyword>
<keyword evidence="2" id="KW-0732">Signal</keyword>
<evidence type="ECO:0000313" key="5">
    <source>
        <dbReference type="Proteomes" id="UP000233524"/>
    </source>
</evidence>
<dbReference type="InParanoid" id="A0A2N3MZI6"/>
<feature type="signal peptide" evidence="2">
    <location>
        <begin position="1"/>
        <end position="19"/>
    </location>
</feature>
<evidence type="ECO:0000256" key="2">
    <source>
        <dbReference type="SAM" id="SignalP"/>
    </source>
</evidence>
<dbReference type="SUPFAM" id="SSF49344">
    <property type="entry name" value="CBD9-like"/>
    <property type="match status" value="1"/>
</dbReference>
<dbReference type="Pfam" id="PF16010">
    <property type="entry name" value="CDH-cyt"/>
    <property type="match status" value="1"/>
</dbReference>
<feature type="domain" description="Cellobiose dehydrogenase-like cytochrome" evidence="3">
    <location>
        <begin position="26"/>
        <end position="193"/>
    </location>
</feature>
<dbReference type="Proteomes" id="UP000233524">
    <property type="component" value="Unassembled WGS sequence"/>
</dbReference>
<name>A0A2N3MZI6_9PEZI</name>
<dbReference type="VEuPathDB" id="FungiDB:jhhlp_008114"/>
<organism evidence="4 5">
    <name type="scientific">Lomentospora prolificans</name>
    <dbReference type="NCBI Taxonomy" id="41688"/>
    <lineage>
        <taxon>Eukaryota</taxon>
        <taxon>Fungi</taxon>
        <taxon>Dikarya</taxon>
        <taxon>Ascomycota</taxon>
        <taxon>Pezizomycotina</taxon>
        <taxon>Sordariomycetes</taxon>
        <taxon>Hypocreomycetidae</taxon>
        <taxon>Microascales</taxon>
        <taxon>Microascaceae</taxon>
        <taxon>Lomentospora</taxon>
    </lineage>
</organism>
<evidence type="ECO:0000256" key="1">
    <source>
        <dbReference type="SAM" id="MobiDB-lite"/>
    </source>
</evidence>
<dbReference type="EMBL" id="NLAX01001584">
    <property type="protein sequence ID" value="PKS05596.1"/>
    <property type="molecule type" value="Genomic_DNA"/>
</dbReference>